<dbReference type="InterPro" id="IPR003594">
    <property type="entry name" value="HATPase_dom"/>
</dbReference>
<dbReference type="GO" id="GO:0005524">
    <property type="term" value="F:ATP binding"/>
    <property type="evidence" value="ECO:0007669"/>
    <property type="project" value="UniProtKB-KW"/>
</dbReference>
<evidence type="ECO:0000256" key="4">
    <source>
        <dbReference type="ARBA" id="ARBA00022475"/>
    </source>
</evidence>
<gene>
    <name evidence="15" type="ORF">NQZ67_05380</name>
</gene>
<dbReference type="SUPFAM" id="SSF55874">
    <property type="entry name" value="ATPase domain of HSP90 chaperone/DNA topoisomerase II/histidine kinase"/>
    <property type="match status" value="1"/>
</dbReference>
<dbReference type="AlphaFoldDB" id="A0A9X2MN16"/>
<dbReference type="SUPFAM" id="SSF47384">
    <property type="entry name" value="Homodimeric domain of signal transducing histidine kinase"/>
    <property type="match status" value="1"/>
</dbReference>
<dbReference type="EC" id="2.7.13.3" evidence="3"/>
<keyword evidence="6 13" id="KW-0812">Transmembrane</keyword>
<evidence type="ECO:0000256" key="12">
    <source>
        <dbReference type="ARBA" id="ARBA00023136"/>
    </source>
</evidence>
<dbReference type="EMBL" id="JANIPJ010000003">
    <property type="protein sequence ID" value="MCR2803310.1"/>
    <property type="molecule type" value="Genomic_DNA"/>
</dbReference>
<evidence type="ECO:0000256" key="11">
    <source>
        <dbReference type="ARBA" id="ARBA00023012"/>
    </source>
</evidence>
<comment type="caution">
    <text evidence="15">The sequence shown here is derived from an EMBL/GenBank/DDBJ whole genome shotgun (WGS) entry which is preliminary data.</text>
</comment>
<accession>A0A9X2MN16</accession>
<dbReference type="GO" id="GO:0000155">
    <property type="term" value="F:phosphorelay sensor kinase activity"/>
    <property type="evidence" value="ECO:0007669"/>
    <property type="project" value="InterPro"/>
</dbReference>
<dbReference type="RefSeq" id="WP_257443491.1">
    <property type="nucleotide sequence ID" value="NZ_JANIPJ010000003.1"/>
</dbReference>
<evidence type="ECO:0000259" key="14">
    <source>
        <dbReference type="PROSITE" id="PS50109"/>
    </source>
</evidence>
<evidence type="ECO:0000256" key="1">
    <source>
        <dbReference type="ARBA" id="ARBA00000085"/>
    </source>
</evidence>
<dbReference type="CDD" id="cd00082">
    <property type="entry name" value="HisKA"/>
    <property type="match status" value="1"/>
</dbReference>
<evidence type="ECO:0000313" key="16">
    <source>
        <dbReference type="Proteomes" id="UP001141950"/>
    </source>
</evidence>
<dbReference type="PROSITE" id="PS50109">
    <property type="entry name" value="HIS_KIN"/>
    <property type="match status" value="1"/>
</dbReference>
<keyword evidence="5" id="KW-0808">Transferase</keyword>
<dbReference type="Proteomes" id="UP001141950">
    <property type="component" value="Unassembled WGS sequence"/>
</dbReference>
<dbReference type="SMART" id="SM00387">
    <property type="entry name" value="HATPase_c"/>
    <property type="match status" value="1"/>
</dbReference>
<dbReference type="GO" id="GO:0005886">
    <property type="term" value="C:plasma membrane"/>
    <property type="evidence" value="ECO:0007669"/>
    <property type="project" value="UniProtKB-SubCell"/>
</dbReference>
<dbReference type="GO" id="GO:0004721">
    <property type="term" value="F:phosphoprotein phosphatase activity"/>
    <property type="evidence" value="ECO:0007669"/>
    <property type="project" value="TreeGrafter"/>
</dbReference>
<evidence type="ECO:0000256" key="2">
    <source>
        <dbReference type="ARBA" id="ARBA00004651"/>
    </source>
</evidence>
<dbReference type="PANTHER" id="PTHR45453">
    <property type="entry name" value="PHOSPHATE REGULON SENSOR PROTEIN PHOR"/>
    <property type="match status" value="1"/>
</dbReference>
<feature type="domain" description="Histidine kinase" evidence="14">
    <location>
        <begin position="120"/>
        <end position="323"/>
    </location>
</feature>
<evidence type="ECO:0000256" key="3">
    <source>
        <dbReference type="ARBA" id="ARBA00012438"/>
    </source>
</evidence>
<dbReference type="PANTHER" id="PTHR45453:SF2">
    <property type="entry name" value="HISTIDINE KINASE"/>
    <property type="match status" value="1"/>
</dbReference>
<sequence>MRMRSRWLRFLAYERPYLIMSAASYLLAMGIFYADPRTKWHADTFFYGSLLWLAMTALFLAYRYYRTERSIAQMDDEDSEPLSLEAEACHQEMARREIGHIRAMNEAQAKQRDHYDFIVSWFHEIKTPISVLRLMQQTNMDPRSVEEEVARIEHYVDQALYYAKLDSFHQDYDIGSRELEPIVKKVVKQHAKTFIFKRIKVVIEIGDVHVHTDSKWLEFILSQLLANSLKYTGEDGEIVISAEETDGEKRLHVKDNGIGIDAADMPRIFNRGFAGANGRAHMKSTGMGLFLAQELSRKLGHYLTCRSEAGSYTVMTIHFPVHHDPYLNALTGSAKASG</sequence>
<evidence type="ECO:0000256" key="13">
    <source>
        <dbReference type="SAM" id="Phobius"/>
    </source>
</evidence>
<dbReference type="InterPro" id="IPR050351">
    <property type="entry name" value="BphY/WalK/GraS-like"/>
</dbReference>
<dbReference type="GO" id="GO:0016036">
    <property type="term" value="P:cellular response to phosphate starvation"/>
    <property type="evidence" value="ECO:0007669"/>
    <property type="project" value="TreeGrafter"/>
</dbReference>
<dbReference type="InterPro" id="IPR005467">
    <property type="entry name" value="His_kinase_dom"/>
</dbReference>
<reference evidence="15" key="1">
    <citation type="submission" date="2022-08" db="EMBL/GenBank/DDBJ databases">
        <title>The genomic sequence of strain Paenibacillus sp. SCIV0701.</title>
        <authorList>
            <person name="Zhao H."/>
        </authorList>
    </citation>
    <scope>NUCLEOTIDE SEQUENCE</scope>
    <source>
        <strain evidence="15">SCIV0701</strain>
    </source>
</reference>
<keyword evidence="12 13" id="KW-0472">Membrane</keyword>
<evidence type="ECO:0000256" key="5">
    <source>
        <dbReference type="ARBA" id="ARBA00022679"/>
    </source>
</evidence>
<keyword evidence="9" id="KW-0067">ATP-binding</keyword>
<evidence type="ECO:0000256" key="9">
    <source>
        <dbReference type="ARBA" id="ARBA00022840"/>
    </source>
</evidence>
<evidence type="ECO:0000256" key="6">
    <source>
        <dbReference type="ARBA" id="ARBA00022692"/>
    </source>
</evidence>
<dbReference type="Gene3D" id="3.30.565.10">
    <property type="entry name" value="Histidine kinase-like ATPase, C-terminal domain"/>
    <property type="match status" value="1"/>
</dbReference>
<dbReference type="InterPro" id="IPR003661">
    <property type="entry name" value="HisK_dim/P_dom"/>
</dbReference>
<keyword evidence="7" id="KW-0547">Nucleotide-binding</keyword>
<evidence type="ECO:0000256" key="8">
    <source>
        <dbReference type="ARBA" id="ARBA00022777"/>
    </source>
</evidence>
<protein>
    <recommendedName>
        <fullName evidence="3">histidine kinase</fullName>
        <ecNumber evidence="3">2.7.13.3</ecNumber>
    </recommendedName>
</protein>
<proteinExistence type="predicted"/>
<dbReference type="InterPro" id="IPR036097">
    <property type="entry name" value="HisK_dim/P_sf"/>
</dbReference>
<dbReference type="Pfam" id="PF02518">
    <property type="entry name" value="HATPase_c"/>
    <property type="match status" value="1"/>
</dbReference>
<keyword evidence="11" id="KW-0902">Two-component regulatory system</keyword>
<feature type="transmembrane region" description="Helical" evidence="13">
    <location>
        <begin position="12"/>
        <end position="33"/>
    </location>
</feature>
<keyword evidence="4" id="KW-1003">Cell membrane</keyword>
<evidence type="ECO:0000313" key="15">
    <source>
        <dbReference type="EMBL" id="MCR2803310.1"/>
    </source>
</evidence>
<keyword evidence="8 15" id="KW-0418">Kinase</keyword>
<organism evidence="15 16">
    <name type="scientific">Paenibacillus soyae</name>
    <dbReference type="NCBI Taxonomy" id="2969249"/>
    <lineage>
        <taxon>Bacteria</taxon>
        <taxon>Bacillati</taxon>
        <taxon>Bacillota</taxon>
        <taxon>Bacilli</taxon>
        <taxon>Bacillales</taxon>
        <taxon>Paenibacillaceae</taxon>
        <taxon>Paenibacillus</taxon>
    </lineage>
</organism>
<dbReference type="InterPro" id="IPR036890">
    <property type="entry name" value="HATPase_C_sf"/>
</dbReference>
<feature type="transmembrane region" description="Helical" evidence="13">
    <location>
        <begin position="45"/>
        <end position="65"/>
    </location>
</feature>
<keyword evidence="10 13" id="KW-1133">Transmembrane helix</keyword>
<keyword evidence="16" id="KW-1185">Reference proteome</keyword>
<name>A0A9X2MN16_9BACL</name>
<comment type="catalytic activity">
    <reaction evidence="1">
        <text>ATP + protein L-histidine = ADP + protein N-phospho-L-histidine.</text>
        <dbReference type="EC" id="2.7.13.3"/>
    </reaction>
</comment>
<evidence type="ECO:0000256" key="7">
    <source>
        <dbReference type="ARBA" id="ARBA00022741"/>
    </source>
</evidence>
<comment type="subcellular location">
    <subcellularLocation>
        <location evidence="2">Cell membrane</location>
        <topology evidence="2">Multi-pass membrane protein</topology>
    </subcellularLocation>
</comment>
<evidence type="ECO:0000256" key="10">
    <source>
        <dbReference type="ARBA" id="ARBA00022989"/>
    </source>
</evidence>